<dbReference type="AlphaFoldDB" id="A0A803MZD7"/>
<dbReference type="Gramene" id="AUR62037777-RA">
    <property type="protein sequence ID" value="AUR62037777-RA:cds"/>
    <property type="gene ID" value="AUR62037777"/>
</dbReference>
<dbReference type="Proteomes" id="UP000596660">
    <property type="component" value="Unplaced"/>
</dbReference>
<feature type="domain" description="Zinc knuckle CX2CX4HX4C" evidence="1">
    <location>
        <begin position="67"/>
        <end position="112"/>
    </location>
</feature>
<accession>A0A803MZD7</accession>
<keyword evidence="3" id="KW-1185">Reference proteome</keyword>
<dbReference type="EnsemblPlants" id="AUR62037777-RA">
    <property type="protein sequence ID" value="AUR62037777-RA:cds"/>
    <property type="gene ID" value="AUR62037777"/>
</dbReference>
<evidence type="ECO:0000259" key="1">
    <source>
        <dbReference type="Pfam" id="PF14392"/>
    </source>
</evidence>
<protein>
    <recommendedName>
        <fullName evidence="1">Zinc knuckle CX2CX4HX4C domain-containing protein</fullName>
    </recommendedName>
</protein>
<reference evidence="2" key="1">
    <citation type="journal article" date="2017" name="Nature">
        <title>The genome of Chenopodium quinoa.</title>
        <authorList>
            <person name="Jarvis D.E."/>
            <person name="Ho Y.S."/>
            <person name="Lightfoot D.J."/>
            <person name="Schmoeckel S.M."/>
            <person name="Li B."/>
            <person name="Borm T.J.A."/>
            <person name="Ohyanagi H."/>
            <person name="Mineta K."/>
            <person name="Michell C.T."/>
            <person name="Saber N."/>
            <person name="Kharbatia N.M."/>
            <person name="Rupper R.R."/>
            <person name="Sharp A.R."/>
            <person name="Dally N."/>
            <person name="Boughton B.A."/>
            <person name="Woo Y.H."/>
            <person name="Gao G."/>
            <person name="Schijlen E.G.W.M."/>
            <person name="Guo X."/>
            <person name="Momin A.A."/>
            <person name="Negrao S."/>
            <person name="Al-Babili S."/>
            <person name="Gehring C."/>
            <person name="Roessner U."/>
            <person name="Jung C."/>
            <person name="Murphy K."/>
            <person name="Arold S.T."/>
            <person name="Gojobori T."/>
            <person name="van der Linden C.G."/>
            <person name="van Loo E.N."/>
            <person name="Jellen E.N."/>
            <person name="Maughan P.J."/>
            <person name="Tester M."/>
        </authorList>
    </citation>
    <scope>NUCLEOTIDE SEQUENCE [LARGE SCALE GENOMIC DNA]</scope>
    <source>
        <strain evidence="2">cv. PI 614886</strain>
    </source>
</reference>
<dbReference type="PANTHER" id="PTHR31286">
    <property type="entry name" value="GLYCINE-RICH CELL WALL STRUCTURAL PROTEIN 1.8-LIKE"/>
    <property type="match status" value="1"/>
</dbReference>
<proteinExistence type="predicted"/>
<reference evidence="2" key="2">
    <citation type="submission" date="2021-03" db="UniProtKB">
        <authorList>
            <consortium name="EnsemblPlants"/>
        </authorList>
    </citation>
    <scope>IDENTIFICATION</scope>
</reference>
<name>A0A803MZD7_CHEQI</name>
<dbReference type="Pfam" id="PF14392">
    <property type="entry name" value="zf-CCHC_4"/>
    <property type="match status" value="1"/>
</dbReference>
<dbReference type="InterPro" id="IPR040256">
    <property type="entry name" value="At4g02000-like"/>
</dbReference>
<dbReference type="InterPro" id="IPR025836">
    <property type="entry name" value="Zn_knuckle_CX2CX4HX4C"/>
</dbReference>
<sequence length="334" mass="37207">MAGDEQSSEVVLDCSPFWVRLIDVPFNKRKHSVAVDIANALGGFIEYDDSDPLGKEVDMRIKVILALNKPLRRGVEIAMTFNSVKWIDIKYERLGEFCFFCGKLGHIDKEFHDHELEQDEKIVNQYGPYLRASPNRRRNIISMAEKEKQKAWLQSMKKERTRELNYQDPGTIKLGPPSVVRKLLFNSPGWKKSSVDNSTEMKVLKVRAETGEVLGTNSVLAEGIVSENVVQNVDGGVGIGVSMLTGERNGGEGGGLVIWEESIGEGGRVGSDAGDVRERKEAGKIKRKFKRVNSKGRETKTGEGFDTIMQDVIFTKRSRSIEGEVDGDAMVGIQ</sequence>
<dbReference type="OMA" id="NTIAKPY"/>
<dbReference type="PANTHER" id="PTHR31286:SF62">
    <property type="entry name" value="ZINC FINGER, CCHC-TYPE-LIKE PROTEIN"/>
    <property type="match status" value="1"/>
</dbReference>
<organism evidence="2 3">
    <name type="scientific">Chenopodium quinoa</name>
    <name type="common">Quinoa</name>
    <dbReference type="NCBI Taxonomy" id="63459"/>
    <lineage>
        <taxon>Eukaryota</taxon>
        <taxon>Viridiplantae</taxon>
        <taxon>Streptophyta</taxon>
        <taxon>Embryophyta</taxon>
        <taxon>Tracheophyta</taxon>
        <taxon>Spermatophyta</taxon>
        <taxon>Magnoliopsida</taxon>
        <taxon>eudicotyledons</taxon>
        <taxon>Gunneridae</taxon>
        <taxon>Pentapetalae</taxon>
        <taxon>Caryophyllales</taxon>
        <taxon>Chenopodiaceae</taxon>
        <taxon>Chenopodioideae</taxon>
        <taxon>Atripliceae</taxon>
        <taxon>Chenopodium</taxon>
    </lineage>
</organism>
<evidence type="ECO:0000313" key="2">
    <source>
        <dbReference type="EnsemblPlants" id="AUR62037777-RA:cds"/>
    </source>
</evidence>
<evidence type="ECO:0000313" key="3">
    <source>
        <dbReference type="Proteomes" id="UP000596660"/>
    </source>
</evidence>